<accession>A0A517Y8H0</accession>
<keyword evidence="3" id="KW-1185">Reference proteome</keyword>
<name>A0A517Y8H0_9BACT</name>
<dbReference type="KEGG" id="aagg:ETAA8_16290"/>
<proteinExistence type="predicted"/>
<gene>
    <name evidence="2" type="ORF">ETAA8_16290</name>
</gene>
<sequence length="449" mass="49900">MSHLPTTRRQFLAASGVCLALPWLERFASANDAANVPNRAVFLFVPNGVNMWEWHPATTGKDYELTPPLRNLAGLRDRFTAFSGLQHIKTGGGHQEAALWLTGNPNYASRKEIYVTPNTISIDQHIARAMGRQTRWPSMVVGADGGQYTCSFNAEGRPVLADFDLASIFAELVGADPKSRLPQRGSILDLVADQATSLRRDLGKSDERKLDEYVESIRAVERRVQADIAWKSSPRLDSIQEDRLNLRADPHNTPDGVDFVDTMLELIYLALRIDCTRVVAFSAYRSSQCCVLKHLGFDVHDEGHGSGDALPEDKPKQFANLSKADAWWTTRLARFLDRLRTTREGEHDMLRHTTVLYGSGMSWPSTHRNHNLPILLAGGEGVGFAHGRHIAFNGQQKDLPNEKHEHLKGPKLGPDAVSMSDLLRTISERMGVPAEGFGESRRVLAELLA</sequence>
<feature type="region of interest" description="Disordered" evidence="1">
    <location>
        <begin position="395"/>
        <end position="414"/>
    </location>
</feature>
<protein>
    <recommendedName>
        <fullName evidence="4">DUF1552 domain-containing protein</fullName>
    </recommendedName>
</protein>
<dbReference type="PROSITE" id="PS51318">
    <property type="entry name" value="TAT"/>
    <property type="match status" value="1"/>
</dbReference>
<evidence type="ECO:0000256" key="1">
    <source>
        <dbReference type="SAM" id="MobiDB-lite"/>
    </source>
</evidence>
<evidence type="ECO:0000313" key="2">
    <source>
        <dbReference type="EMBL" id="QDU26549.1"/>
    </source>
</evidence>
<dbReference type="OrthoDB" id="9816947at2"/>
<dbReference type="AlphaFoldDB" id="A0A517Y8H0"/>
<dbReference type="Pfam" id="PF07586">
    <property type="entry name" value="HXXSHH"/>
    <property type="match status" value="1"/>
</dbReference>
<evidence type="ECO:0008006" key="4">
    <source>
        <dbReference type="Google" id="ProtNLM"/>
    </source>
</evidence>
<dbReference type="RefSeq" id="WP_145087235.1">
    <property type="nucleotide sequence ID" value="NZ_CP036274.1"/>
</dbReference>
<evidence type="ECO:0000313" key="3">
    <source>
        <dbReference type="Proteomes" id="UP000315017"/>
    </source>
</evidence>
<reference evidence="2 3" key="1">
    <citation type="submission" date="2019-02" db="EMBL/GenBank/DDBJ databases">
        <title>Deep-cultivation of Planctomycetes and their phenomic and genomic characterization uncovers novel biology.</title>
        <authorList>
            <person name="Wiegand S."/>
            <person name="Jogler M."/>
            <person name="Boedeker C."/>
            <person name="Pinto D."/>
            <person name="Vollmers J."/>
            <person name="Rivas-Marin E."/>
            <person name="Kohn T."/>
            <person name="Peeters S.H."/>
            <person name="Heuer A."/>
            <person name="Rast P."/>
            <person name="Oberbeckmann S."/>
            <person name="Bunk B."/>
            <person name="Jeske O."/>
            <person name="Meyerdierks A."/>
            <person name="Storesund J.E."/>
            <person name="Kallscheuer N."/>
            <person name="Luecker S."/>
            <person name="Lage O.M."/>
            <person name="Pohl T."/>
            <person name="Merkel B.J."/>
            <person name="Hornburger P."/>
            <person name="Mueller R.-W."/>
            <person name="Bruemmer F."/>
            <person name="Labrenz M."/>
            <person name="Spormann A.M."/>
            <person name="Op den Camp H."/>
            <person name="Overmann J."/>
            <person name="Amann R."/>
            <person name="Jetten M.S.M."/>
            <person name="Mascher T."/>
            <person name="Medema M.H."/>
            <person name="Devos D.P."/>
            <person name="Kaster A.-K."/>
            <person name="Ovreas L."/>
            <person name="Rohde M."/>
            <person name="Galperin M.Y."/>
            <person name="Jogler C."/>
        </authorList>
    </citation>
    <scope>NUCLEOTIDE SEQUENCE [LARGE SCALE GENOMIC DNA]</scope>
    <source>
        <strain evidence="2 3">ETA_A8</strain>
    </source>
</reference>
<dbReference type="InterPro" id="IPR011447">
    <property type="entry name" value="DUF1552"/>
</dbReference>
<dbReference type="Proteomes" id="UP000315017">
    <property type="component" value="Chromosome"/>
</dbReference>
<dbReference type="InterPro" id="IPR006311">
    <property type="entry name" value="TAT_signal"/>
</dbReference>
<organism evidence="2 3">
    <name type="scientific">Anatilimnocola aggregata</name>
    <dbReference type="NCBI Taxonomy" id="2528021"/>
    <lineage>
        <taxon>Bacteria</taxon>
        <taxon>Pseudomonadati</taxon>
        <taxon>Planctomycetota</taxon>
        <taxon>Planctomycetia</taxon>
        <taxon>Pirellulales</taxon>
        <taxon>Pirellulaceae</taxon>
        <taxon>Anatilimnocola</taxon>
    </lineage>
</organism>
<feature type="compositionally biased region" description="Basic and acidic residues" evidence="1">
    <location>
        <begin position="399"/>
        <end position="408"/>
    </location>
</feature>
<dbReference type="EMBL" id="CP036274">
    <property type="protein sequence ID" value="QDU26549.1"/>
    <property type="molecule type" value="Genomic_DNA"/>
</dbReference>